<dbReference type="EC" id="2.5.1.60" evidence="3 11"/>
<comment type="catalytic activity">
    <reaction evidence="9 11">
        <text>geranylgeranyl diphosphate + L-cysteinyl-[protein] = S-geranylgeranyl-L-cysteinyl-[protein] + diphosphate</text>
        <dbReference type="Rhea" id="RHEA:21240"/>
        <dbReference type="Rhea" id="RHEA-COMP:10131"/>
        <dbReference type="Rhea" id="RHEA-COMP:11537"/>
        <dbReference type="ChEBI" id="CHEBI:29950"/>
        <dbReference type="ChEBI" id="CHEBI:33019"/>
        <dbReference type="ChEBI" id="CHEBI:57533"/>
        <dbReference type="ChEBI" id="CHEBI:86021"/>
        <dbReference type="EC" id="2.5.1.60"/>
    </reaction>
</comment>
<keyword evidence="8 11" id="KW-0862">Zinc</keyword>
<keyword evidence="7" id="KW-0677">Repeat</keyword>
<evidence type="ECO:0000256" key="2">
    <source>
        <dbReference type="ARBA" id="ARBA00011355"/>
    </source>
</evidence>
<keyword evidence="14" id="KW-1185">Reference proteome</keyword>
<reference evidence="14" key="1">
    <citation type="submission" date="2016-09" db="EMBL/GenBank/DDBJ databases">
        <authorList>
            <person name="Jeantristanb JTB J.-T."/>
            <person name="Ricardo R."/>
        </authorList>
    </citation>
    <scope>NUCLEOTIDE SEQUENCE [LARGE SCALE GENOMIC DNA]</scope>
</reference>
<keyword evidence="5 11" id="KW-0808">Transferase</keyword>
<gene>
    <name evidence="13" type="ORF">BQ2448_3596</name>
</gene>
<dbReference type="PANTHER" id="PTHR11774">
    <property type="entry name" value="GERANYLGERANYL TRANSFERASE TYPE BETA SUBUNIT"/>
    <property type="match status" value="1"/>
</dbReference>
<dbReference type="FunFam" id="1.50.10.20:FF:000012">
    <property type="entry name" value="Geranylgeranyl transferase type-2 subunit beta"/>
    <property type="match status" value="1"/>
</dbReference>
<evidence type="ECO:0000256" key="4">
    <source>
        <dbReference type="ARBA" id="ARBA00022602"/>
    </source>
</evidence>
<dbReference type="GO" id="GO:0004663">
    <property type="term" value="F:Rab geranylgeranyltransferase activity"/>
    <property type="evidence" value="ECO:0007669"/>
    <property type="project" value="UniProtKB-UniRule"/>
</dbReference>
<protein>
    <recommendedName>
        <fullName evidence="10 11">Geranylgeranyl transferase type-2 subunit beta</fullName>
        <ecNumber evidence="3 11">2.5.1.60</ecNumber>
    </recommendedName>
</protein>
<evidence type="ECO:0000313" key="14">
    <source>
        <dbReference type="Proteomes" id="UP000198372"/>
    </source>
</evidence>
<evidence type="ECO:0000256" key="3">
    <source>
        <dbReference type="ARBA" id="ARBA00012656"/>
    </source>
</evidence>
<dbReference type="Gene3D" id="1.50.10.20">
    <property type="match status" value="1"/>
</dbReference>
<evidence type="ECO:0000256" key="7">
    <source>
        <dbReference type="ARBA" id="ARBA00022737"/>
    </source>
</evidence>
<dbReference type="AlphaFoldDB" id="A0A238FG28"/>
<accession>A0A238FG28</accession>
<dbReference type="EMBL" id="FMSP01000006">
    <property type="protein sequence ID" value="SCV70834.1"/>
    <property type="molecule type" value="Genomic_DNA"/>
</dbReference>
<dbReference type="InterPro" id="IPR008930">
    <property type="entry name" value="Terpenoid_cyclase/PrenylTrfase"/>
</dbReference>
<dbReference type="OrthoDB" id="5428259at2759"/>
<dbReference type="CDD" id="cd02894">
    <property type="entry name" value="GGTase-II"/>
    <property type="match status" value="1"/>
</dbReference>
<dbReference type="PANTHER" id="PTHR11774:SF11">
    <property type="entry name" value="GERANYLGERANYL TRANSFERASE TYPE-2 SUBUNIT BETA"/>
    <property type="match status" value="1"/>
</dbReference>
<evidence type="ECO:0000256" key="10">
    <source>
        <dbReference type="ARBA" id="ARBA00069127"/>
    </source>
</evidence>
<keyword evidence="6 11" id="KW-0479">Metal-binding</keyword>
<dbReference type="GO" id="GO:0005968">
    <property type="term" value="C:Rab-protein geranylgeranyltransferase complex"/>
    <property type="evidence" value="ECO:0007669"/>
    <property type="project" value="UniProtKB-UniRule"/>
</dbReference>
<comment type="subunit">
    <text evidence="2">Heterodimer of an alpha and a beta subunit.</text>
</comment>
<comment type="function">
    <text evidence="11">Catalyzes the transfer of a geranylgeranyl moiety from geranylgeranyl diphosphate to both cysteines of proteins with the C-terminal sequence -XXCC, -XCXC and -CCXX.</text>
</comment>
<evidence type="ECO:0000259" key="12">
    <source>
        <dbReference type="Pfam" id="PF00432"/>
    </source>
</evidence>
<dbReference type="InterPro" id="IPR001330">
    <property type="entry name" value="Prenyltrans"/>
</dbReference>
<keyword evidence="4 11" id="KW-0637">Prenyltransferase</keyword>
<comment type="similarity">
    <text evidence="1 11">Belongs to the protein prenyltransferase subunit beta family.</text>
</comment>
<name>A0A238FG28_9BASI</name>
<organism evidence="13 14">
    <name type="scientific">Microbotryum intermedium</name>
    <dbReference type="NCBI Taxonomy" id="269621"/>
    <lineage>
        <taxon>Eukaryota</taxon>
        <taxon>Fungi</taxon>
        <taxon>Dikarya</taxon>
        <taxon>Basidiomycota</taxon>
        <taxon>Pucciniomycotina</taxon>
        <taxon>Microbotryomycetes</taxon>
        <taxon>Microbotryales</taxon>
        <taxon>Microbotryaceae</taxon>
        <taxon>Microbotryum</taxon>
    </lineage>
</organism>
<evidence type="ECO:0000256" key="9">
    <source>
        <dbReference type="ARBA" id="ARBA00047658"/>
    </source>
</evidence>
<proteinExistence type="inferred from homology"/>
<dbReference type="GO" id="GO:0072657">
    <property type="term" value="P:protein localization to membrane"/>
    <property type="evidence" value="ECO:0007669"/>
    <property type="project" value="UniProtKB-ARBA"/>
</dbReference>
<dbReference type="Proteomes" id="UP000198372">
    <property type="component" value="Unassembled WGS sequence"/>
</dbReference>
<dbReference type="STRING" id="269621.A0A238FG28"/>
<dbReference type="InterPro" id="IPR045089">
    <property type="entry name" value="PGGT1B-like"/>
</dbReference>
<feature type="domain" description="Prenyltransferase alpha-alpha toroid" evidence="12">
    <location>
        <begin position="13"/>
        <end position="269"/>
    </location>
</feature>
<feature type="domain" description="Prenyltransferase alpha-alpha toroid" evidence="12">
    <location>
        <begin position="300"/>
        <end position="361"/>
    </location>
</feature>
<dbReference type="InterPro" id="IPR026873">
    <property type="entry name" value="Ptb1"/>
</dbReference>
<comment type="cofactor">
    <cofactor evidence="11">
        <name>Zn(2+)</name>
        <dbReference type="ChEBI" id="CHEBI:29105"/>
    </cofactor>
    <text evidence="11">Binds 1 zinc ion per subunit.</text>
</comment>
<evidence type="ECO:0000256" key="5">
    <source>
        <dbReference type="ARBA" id="ARBA00022679"/>
    </source>
</evidence>
<evidence type="ECO:0000256" key="8">
    <source>
        <dbReference type="ARBA" id="ARBA00022833"/>
    </source>
</evidence>
<evidence type="ECO:0000256" key="11">
    <source>
        <dbReference type="RuleBase" id="RU365076"/>
    </source>
</evidence>
<evidence type="ECO:0000313" key="13">
    <source>
        <dbReference type="EMBL" id="SCV70834.1"/>
    </source>
</evidence>
<evidence type="ECO:0000256" key="1">
    <source>
        <dbReference type="ARBA" id="ARBA00010497"/>
    </source>
</evidence>
<dbReference type="Pfam" id="PF00432">
    <property type="entry name" value="Prenyltrans"/>
    <property type="match status" value="2"/>
</dbReference>
<dbReference type="GO" id="GO:0046872">
    <property type="term" value="F:metal ion binding"/>
    <property type="evidence" value="ECO:0007669"/>
    <property type="project" value="UniProtKB-KW"/>
</dbReference>
<sequence length="393" mass="44130">MASTSLRAAPEELLVELHVNYIQSLDDKRDQLYYHMTQHLRMNGIYWGLTALSLMGRKDALPRQDMLEWVMACCDTSTGGFAPHPHHEPHLHPTLSAIQILATHEALHLLDQDKVVSYVLSLQSATTGAFAGDEWGERASRFTYCAVSCLSLLDRLDALDIDLTVDSIQQCRNFDGGFGMCPGAESHAAYVWTCLGTLAILGRLDLVEKETLCWWLCERQLPCGGLNGRPEKLEDVCYSWWALASLAILGRQHWIDADKLKKFILSAQVRNLYHTQKAYFSPRRFWETQKLPCTGRNHVQDPDQGGIADRPDDVPDVWHTVFGIAGQLNRSRVRSKKVDPLISFGFHSIPSRSILGLSLLSYPGLEPVDPIYCMPANVTAKLESTRRRGEAGK</sequence>
<evidence type="ECO:0000256" key="6">
    <source>
        <dbReference type="ARBA" id="ARBA00022723"/>
    </source>
</evidence>
<dbReference type="SUPFAM" id="SSF48239">
    <property type="entry name" value="Terpenoid cyclases/Protein prenyltransferases"/>
    <property type="match status" value="1"/>
</dbReference>